<gene>
    <name evidence="3" type="ORF">FEF65_09955</name>
</gene>
<sequence length="488" mass="52805">MTRLLRLIAWISLALPATTACANTISLDDVITAVIQHDPGLAINRLDRAIAAADRQRIEGLLDPVVTASMTASQEQTPVASDFQPIETRTAVLAGSVAKPLASGDTVSANINFNRSSQDFISPLAAQLAKFKPAYRNQINISLRHPLWRGADNPAYLQGITVSDASSEATRIQQQTAEHALALQAINASYKLASDDIDIHIAAQAVERARRLLGYQRSREQFGLIEQADRLQAEALLAARQTDLQQAKARRASDLGLLNRMMHRPDDSPLTVELPASALSPPDGMESMLESAKKKRPELKALQAQLKAADAQLLIASDGDQAQLDLIAQLGTRSLAGTPVTAAARGLSIHDHFASISVEYSDTPGRNSVRAALLKAELARERIVAQQTQTIELISDQLAAAATTLVNGTPALHMAQRQAEAEARKFNAEMKRYREGRSDTSTLVQFEGDLSTAELRAQLQQLTLQLAAMQLAWARGDFPKQSTTATPE</sequence>
<keyword evidence="4" id="KW-1185">Reference proteome</keyword>
<keyword evidence="2" id="KW-0732">Signal</keyword>
<accession>A0A5R9GPY6</accession>
<name>A0A5R9GPY6_9PROT</name>
<dbReference type="RefSeq" id="WP_138239664.1">
    <property type="nucleotide sequence ID" value="NZ_VBRY01000009.1"/>
</dbReference>
<keyword evidence="1" id="KW-0175">Coiled coil</keyword>
<dbReference type="InterPro" id="IPR010131">
    <property type="entry name" value="MdtP/NodT-like"/>
</dbReference>
<dbReference type="PANTHER" id="PTHR30203">
    <property type="entry name" value="OUTER MEMBRANE CATION EFFLUX PROTEIN"/>
    <property type="match status" value="1"/>
</dbReference>
<comment type="caution">
    <text evidence="3">The sequence shown here is derived from an EMBL/GenBank/DDBJ whole genome shotgun (WGS) entry which is preliminary data.</text>
</comment>
<dbReference type="AlphaFoldDB" id="A0A5R9GPY6"/>
<reference evidence="3 4" key="1">
    <citation type="journal article" date="2019" name="Appl. Environ. Microbiol.">
        <title>Environmental Evidence and Genomic Insight of Iron-oxidizing Bacteria Preference Towards More Corrosion Resistant Stainless Steel at Higher Salinities.</title>
        <authorList>
            <person name="Garrison C.E."/>
            <person name="Price K.A."/>
            <person name="Field E.K."/>
        </authorList>
    </citation>
    <scope>NUCLEOTIDE SEQUENCE [LARGE SCALE GENOMIC DNA]</scope>
    <source>
        <strain evidence="3 4">P3</strain>
    </source>
</reference>
<evidence type="ECO:0000256" key="1">
    <source>
        <dbReference type="SAM" id="Coils"/>
    </source>
</evidence>
<evidence type="ECO:0000313" key="4">
    <source>
        <dbReference type="Proteomes" id="UP000306585"/>
    </source>
</evidence>
<dbReference type="PANTHER" id="PTHR30203:SF30">
    <property type="entry name" value="OUTER MEMBRANE PROTEIN-RELATED"/>
    <property type="match status" value="1"/>
</dbReference>
<proteinExistence type="predicted"/>
<dbReference type="Proteomes" id="UP000306585">
    <property type="component" value="Unassembled WGS sequence"/>
</dbReference>
<organism evidence="3 4">
    <name type="scientific">Mariprofundus erugo</name>
    <dbReference type="NCBI Taxonomy" id="2528639"/>
    <lineage>
        <taxon>Bacteria</taxon>
        <taxon>Pseudomonadati</taxon>
        <taxon>Pseudomonadota</taxon>
        <taxon>Candidatius Mariprofundia</taxon>
        <taxon>Mariprofundales</taxon>
        <taxon>Mariprofundaceae</taxon>
        <taxon>Mariprofundus</taxon>
    </lineage>
</organism>
<dbReference type="GO" id="GO:0015562">
    <property type="term" value="F:efflux transmembrane transporter activity"/>
    <property type="evidence" value="ECO:0007669"/>
    <property type="project" value="InterPro"/>
</dbReference>
<protein>
    <submittedName>
        <fullName evidence="3">TolC family protein</fullName>
    </submittedName>
</protein>
<evidence type="ECO:0000256" key="2">
    <source>
        <dbReference type="SAM" id="SignalP"/>
    </source>
</evidence>
<dbReference type="EMBL" id="VBRY01000009">
    <property type="protein sequence ID" value="TLS66483.1"/>
    <property type="molecule type" value="Genomic_DNA"/>
</dbReference>
<feature type="signal peptide" evidence="2">
    <location>
        <begin position="1"/>
        <end position="22"/>
    </location>
</feature>
<dbReference type="OrthoDB" id="5289443at2"/>
<dbReference type="PROSITE" id="PS51257">
    <property type="entry name" value="PROKAR_LIPOPROTEIN"/>
    <property type="match status" value="1"/>
</dbReference>
<dbReference type="SUPFAM" id="SSF56954">
    <property type="entry name" value="Outer membrane efflux proteins (OEP)"/>
    <property type="match status" value="1"/>
</dbReference>
<evidence type="ECO:0000313" key="3">
    <source>
        <dbReference type="EMBL" id="TLS66483.1"/>
    </source>
</evidence>
<dbReference type="Gene3D" id="1.20.1600.10">
    <property type="entry name" value="Outer membrane efflux proteins (OEP)"/>
    <property type="match status" value="1"/>
</dbReference>
<feature type="chain" id="PRO_5024291857" evidence="2">
    <location>
        <begin position="23"/>
        <end position="488"/>
    </location>
</feature>
<feature type="coiled-coil region" evidence="1">
    <location>
        <begin position="416"/>
        <end position="472"/>
    </location>
</feature>